<dbReference type="EMBL" id="JAVYJV010000013">
    <property type="protein sequence ID" value="KAK4355429.1"/>
    <property type="molecule type" value="Genomic_DNA"/>
</dbReference>
<evidence type="ECO:0000313" key="2">
    <source>
        <dbReference type="Proteomes" id="UP001291623"/>
    </source>
</evidence>
<organism evidence="1 2">
    <name type="scientific">Anisodus tanguticus</name>
    <dbReference type="NCBI Taxonomy" id="243964"/>
    <lineage>
        <taxon>Eukaryota</taxon>
        <taxon>Viridiplantae</taxon>
        <taxon>Streptophyta</taxon>
        <taxon>Embryophyta</taxon>
        <taxon>Tracheophyta</taxon>
        <taxon>Spermatophyta</taxon>
        <taxon>Magnoliopsida</taxon>
        <taxon>eudicotyledons</taxon>
        <taxon>Gunneridae</taxon>
        <taxon>Pentapetalae</taxon>
        <taxon>asterids</taxon>
        <taxon>lamiids</taxon>
        <taxon>Solanales</taxon>
        <taxon>Solanaceae</taxon>
        <taxon>Solanoideae</taxon>
        <taxon>Hyoscyameae</taxon>
        <taxon>Anisodus</taxon>
    </lineage>
</organism>
<dbReference type="Proteomes" id="UP001291623">
    <property type="component" value="Unassembled WGS sequence"/>
</dbReference>
<proteinExistence type="predicted"/>
<gene>
    <name evidence="1" type="ORF">RND71_024400</name>
</gene>
<name>A0AAE1RQK9_9SOLA</name>
<evidence type="ECO:0000313" key="1">
    <source>
        <dbReference type="EMBL" id="KAK4355429.1"/>
    </source>
</evidence>
<accession>A0AAE1RQK9</accession>
<dbReference type="AlphaFoldDB" id="A0AAE1RQK9"/>
<keyword evidence="2" id="KW-1185">Reference proteome</keyword>
<protein>
    <submittedName>
        <fullName evidence="1">Uncharacterized protein</fullName>
    </submittedName>
</protein>
<sequence>MKGWFQRKGKQNKTIYEVTRELYVLFGEGIWTIWPLMHGNDEDEEEEMKEEKK</sequence>
<comment type="caution">
    <text evidence="1">The sequence shown here is derived from an EMBL/GenBank/DDBJ whole genome shotgun (WGS) entry which is preliminary data.</text>
</comment>
<reference evidence="1" key="1">
    <citation type="submission" date="2023-12" db="EMBL/GenBank/DDBJ databases">
        <title>Genome assembly of Anisodus tanguticus.</title>
        <authorList>
            <person name="Wang Y.-J."/>
        </authorList>
    </citation>
    <scope>NUCLEOTIDE SEQUENCE</scope>
    <source>
        <strain evidence="1">KB-2021</strain>
        <tissue evidence="1">Leaf</tissue>
    </source>
</reference>